<dbReference type="Proteomes" id="UP000243478">
    <property type="component" value="Unassembled WGS sequence"/>
</dbReference>
<dbReference type="AlphaFoldDB" id="A0A0F5ZPU0"/>
<comment type="caution">
    <text evidence="2">The sequence shown here is derived from an EMBL/GenBank/DDBJ whole genome shotgun (WGS) entry which is preliminary data.</text>
</comment>
<dbReference type="PATRIC" id="fig|40324.63.peg.737"/>
<dbReference type="EMBL" id="JZRZ01000004">
    <property type="protein sequence ID" value="KKD57693.1"/>
    <property type="molecule type" value="Genomic_DNA"/>
</dbReference>
<proteinExistence type="predicted"/>
<reference evidence="2 3" key="1">
    <citation type="submission" date="2015-03" db="EMBL/GenBank/DDBJ databases">
        <title>Draft genome of Stenotrophomonas maltophila isolated from urine specimen.</title>
        <authorList>
            <person name="Murugan N."/>
            <person name="Malathi J."/>
            <person name="Umashankar V."/>
            <person name="Madhavan H."/>
        </authorList>
    </citation>
    <scope>NUCLEOTIDE SEQUENCE [LARGE SCALE GENOMIC DNA]</scope>
    <source>
        <strain evidence="2 3">JMNMN1</strain>
    </source>
</reference>
<feature type="compositionally biased region" description="Basic residues" evidence="1">
    <location>
        <begin position="54"/>
        <end position="64"/>
    </location>
</feature>
<evidence type="ECO:0000313" key="2">
    <source>
        <dbReference type="EMBL" id="KKD57693.1"/>
    </source>
</evidence>
<sequence length="79" mass="8789">MRSAVLADVGDAVEHQHRVVGQTAGSGAEQFTACAGQQLFAVERVETGHEAQSWKRRTGNKRPRMPVELRRSTFNRTQP</sequence>
<name>A0A0F5ZPU0_STEMA</name>
<evidence type="ECO:0000313" key="3">
    <source>
        <dbReference type="Proteomes" id="UP000243478"/>
    </source>
</evidence>
<gene>
    <name evidence="2" type="ORF">VM57_01985</name>
</gene>
<protein>
    <submittedName>
        <fullName evidence="2">Uncharacterized protein</fullName>
    </submittedName>
</protein>
<evidence type="ECO:0000256" key="1">
    <source>
        <dbReference type="SAM" id="MobiDB-lite"/>
    </source>
</evidence>
<accession>A0A0F5ZPU0</accession>
<organism evidence="2 3">
    <name type="scientific">Stenotrophomonas maltophilia</name>
    <name type="common">Pseudomonas maltophilia</name>
    <name type="synonym">Xanthomonas maltophilia</name>
    <dbReference type="NCBI Taxonomy" id="40324"/>
    <lineage>
        <taxon>Bacteria</taxon>
        <taxon>Pseudomonadati</taxon>
        <taxon>Pseudomonadota</taxon>
        <taxon>Gammaproteobacteria</taxon>
        <taxon>Lysobacterales</taxon>
        <taxon>Lysobacteraceae</taxon>
        <taxon>Stenotrophomonas</taxon>
        <taxon>Stenotrophomonas maltophilia group</taxon>
    </lineage>
</organism>
<feature type="region of interest" description="Disordered" evidence="1">
    <location>
        <begin position="49"/>
        <end position="79"/>
    </location>
</feature>